<comment type="caution">
    <text evidence="2">The sequence shown here is derived from an EMBL/GenBank/DDBJ whole genome shotgun (WGS) entry which is preliminary data.</text>
</comment>
<organism evidence="2 3">
    <name type="scientific">Massilia aerilata</name>
    <dbReference type="NCBI Taxonomy" id="453817"/>
    <lineage>
        <taxon>Bacteria</taxon>
        <taxon>Pseudomonadati</taxon>
        <taxon>Pseudomonadota</taxon>
        <taxon>Betaproteobacteria</taxon>
        <taxon>Burkholderiales</taxon>
        <taxon>Oxalobacteraceae</taxon>
        <taxon>Telluria group</taxon>
        <taxon>Massilia</taxon>
    </lineage>
</organism>
<dbReference type="Pfam" id="PF00533">
    <property type="entry name" value="BRCT"/>
    <property type="match status" value="1"/>
</dbReference>
<dbReference type="EMBL" id="JBHSMZ010000005">
    <property type="protein sequence ID" value="MFC5548553.1"/>
    <property type="molecule type" value="Genomic_DNA"/>
</dbReference>
<dbReference type="CDD" id="cd17748">
    <property type="entry name" value="BRCT_DNA_ligase_like"/>
    <property type="match status" value="1"/>
</dbReference>
<evidence type="ECO:0000313" key="2">
    <source>
        <dbReference type="EMBL" id="MFC5548553.1"/>
    </source>
</evidence>
<reference evidence="3" key="1">
    <citation type="journal article" date="2019" name="Int. J. Syst. Evol. Microbiol.">
        <title>The Global Catalogue of Microorganisms (GCM) 10K type strain sequencing project: providing services to taxonomists for standard genome sequencing and annotation.</title>
        <authorList>
            <consortium name="The Broad Institute Genomics Platform"/>
            <consortium name="The Broad Institute Genome Sequencing Center for Infectious Disease"/>
            <person name="Wu L."/>
            <person name="Ma J."/>
        </authorList>
    </citation>
    <scope>NUCLEOTIDE SEQUENCE [LARGE SCALE GENOMIC DNA]</scope>
    <source>
        <strain evidence="3">CGMCC 4.5798</strain>
    </source>
</reference>
<dbReference type="RefSeq" id="WP_379769457.1">
    <property type="nucleotide sequence ID" value="NZ_JBHSMZ010000005.1"/>
</dbReference>
<proteinExistence type="predicted"/>
<accession>A0ABW0RUW1</accession>
<dbReference type="InterPro" id="IPR036420">
    <property type="entry name" value="BRCT_dom_sf"/>
</dbReference>
<protein>
    <submittedName>
        <fullName evidence="2">BRCT domain-containing protein</fullName>
    </submittedName>
</protein>
<feature type="domain" description="BRCT" evidence="1">
    <location>
        <begin position="206"/>
        <end position="295"/>
    </location>
</feature>
<evidence type="ECO:0000259" key="1">
    <source>
        <dbReference type="PROSITE" id="PS50172"/>
    </source>
</evidence>
<sequence>MNIDYRPYYRFTGRARLEKAINSLIGLIEGIAIDGTVNEKELAYVEAWLNENRQLQYSHPFNELIPVVDAAIADGILTDDERQNILWLCEKLMSADFFDTATADMQRLHGLMGGIAADGEINETELRGLADWLYEHEHLKTRWPYEEVESVITTVLRDKTIMASSHELLLNFFAEFTAISESRSVATSHKALSTTAVCAVCPDVTFEGKVFGFTGSSAKYSRDELREIVEGLGATFTNSVSKKLDYLIIGADGNPCWAYACYGRKVEMAVALRKAGARILLVHEHDFHDAVADCT</sequence>
<dbReference type="Gene3D" id="3.40.50.10190">
    <property type="entry name" value="BRCT domain"/>
    <property type="match status" value="1"/>
</dbReference>
<dbReference type="Proteomes" id="UP001596086">
    <property type="component" value="Unassembled WGS sequence"/>
</dbReference>
<dbReference type="InterPro" id="IPR001357">
    <property type="entry name" value="BRCT_dom"/>
</dbReference>
<keyword evidence="3" id="KW-1185">Reference proteome</keyword>
<dbReference type="SUPFAM" id="SSF52113">
    <property type="entry name" value="BRCT domain"/>
    <property type="match status" value="1"/>
</dbReference>
<name>A0ABW0RUW1_9BURK</name>
<gene>
    <name evidence="2" type="ORF">ACFPO9_08525</name>
</gene>
<evidence type="ECO:0000313" key="3">
    <source>
        <dbReference type="Proteomes" id="UP001596086"/>
    </source>
</evidence>
<dbReference type="PROSITE" id="PS50172">
    <property type="entry name" value="BRCT"/>
    <property type="match status" value="1"/>
</dbReference>